<dbReference type="EMBL" id="ADWY01002533">
    <property type="protein sequence ID" value="EGH18269.1"/>
    <property type="molecule type" value="Genomic_DNA"/>
</dbReference>
<dbReference type="Proteomes" id="UP000005466">
    <property type="component" value="Unassembled WGS sequence"/>
</dbReference>
<name>F3CG77_PSESG</name>
<feature type="non-terminal residue" evidence="1">
    <location>
        <position position="1"/>
    </location>
</feature>
<evidence type="ECO:0000313" key="2">
    <source>
        <dbReference type="Proteomes" id="UP000005466"/>
    </source>
</evidence>
<accession>F3CG77</accession>
<gene>
    <name evidence="1" type="ORF">Pgy4_35488</name>
</gene>
<dbReference type="AlphaFoldDB" id="F3CG77"/>
<sequence>SPARVLYEIIIGLRQFFFKNSDSRYKCQKYVKKTPKRE</sequence>
<comment type="caution">
    <text evidence="1">The sequence shown here is derived from an EMBL/GenBank/DDBJ whole genome shotgun (WGS) entry which is preliminary data.</text>
</comment>
<reference evidence="1 2" key="1">
    <citation type="journal article" date="2011" name="PLoS Pathog.">
        <title>Dynamic evolution of pathogenicity revealed by sequencing and comparative genomics of 19 Pseudomonas syringae isolates.</title>
        <authorList>
            <person name="Baltrus D.A."/>
            <person name="Nishimura M.T."/>
            <person name="Romanchuk A."/>
            <person name="Chang J.H."/>
            <person name="Mukhtar M.S."/>
            <person name="Cherkis K."/>
            <person name="Roach J."/>
            <person name="Grant S.R."/>
            <person name="Jones C.D."/>
            <person name="Dangl J.L."/>
        </authorList>
    </citation>
    <scope>NUCLEOTIDE SEQUENCE [LARGE SCALE GENOMIC DNA]</scope>
    <source>
        <strain evidence="2">race 4</strain>
    </source>
</reference>
<organism evidence="1 2">
    <name type="scientific">Pseudomonas savastanoi pv. glycinea str. race 4</name>
    <dbReference type="NCBI Taxonomy" id="875330"/>
    <lineage>
        <taxon>Bacteria</taxon>
        <taxon>Pseudomonadati</taxon>
        <taxon>Pseudomonadota</taxon>
        <taxon>Gammaproteobacteria</taxon>
        <taxon>Pseudomonadales</taxon>
        <taxon>Pseudomonadaceae</taxon>
        <taxon>Pseudomonas</taxon>
    </lineage>
</organism>
<dbReference type="HOGENOM" id="CLU_3321769_0_0_6"/>
<evidence type="ECO:0000313" key="1">
    <source>
        <dbReference type="EMBL" id="EGH18269.1"/>
    </source>
</evidence>
<protein>
    <submittedName>
        <fullName evidence="1">Uncharacterized protein</fullName>
    </submittedName>
</protein>
<proteinExistence type="predicted"/>